<keyword evidence="2 7" id="KW-0227">DNA damage</keyword>
<dbReference type="InterPro" id="IPR001162">
    <property type="entry name" value="UvrC_RNase_H_dom"/>
</dbReference>
<keyword evidence="5 7" id="KW-0234">DNA repair</keyword>
<dbReference type="AlphaFoldDB" id="A0A1F6UMV1"/>
<dbReference type="InterPro" id="IPR036876">
    <property type="entry name" value="UVR_dom_sf"/>
</dbReference>
<keyword evidence="1 7" id="KW-0963">Cytoplasm</keyword>
<dbReference type="NCBIfam" id="TIGR00194">
    <property type="entry name" value="uvrC"/>
    <property type="match status" value="1"/>
</dbReference>
<dbReference type="SUPFAM" id="SSF46600">
    <property type="entry name" value="C-terminal UvrC-binding domain of UvrB"/>
    <property type="match status" value="1"/>
</dbReference>
<dbReference type="Gene3D" id="3.30.420.340">
    <property type="entry name" value="UvrC, RNAse H endonuclease domain"/>
    <property type="match status" value="1"/>
</dbReference>
<gene>
    <name evidence="7" type="primary">uvrC</name>
    <name evidence="11" type="ORF">A2V58_01275</name>
</gene>
<comment type="subunit">
    <text evidence="7">Interacts with UvrB in an incision complex.</text>
</comment>
<dbReference type="InterPro" id="IPR050066">
    <property type="entry name" value="UvrABC_protein_C"/>
</dbReference>
<dbReference type="GO" id="GO:0003677">
    <property type="term" value="F:DNA binding"/>
    <property type="evidence" value="ECO:0007669"/>
    <property type="project" value="UniProtKB-UniRule"/>
</dbReference>
<evidence type="ECO:0000256" key="6">
    <source>
        <dbReference type="ARBA" id="ARBA00023236"/>
    </source>
</evidence>
<sequence length="609" mass="67951">MAEFDPKVFVQSLTGAPGVYRMLSASGEVLYVGKARNLRKRVGSYFARAAHSGKTHAMLQRVAGIEVTVTHTENEALLLEDNLIKSLKPRYNILLRDDKSYPYIHISDHEFPRLGFHRGAHKEKGRYFGPYPSASSVRESLGLLQKVFPIRQCEDSVFRSRSRPCLQYQIKRCTAPCVGYISAETYAEDVRHAALFLDGQSQAVVEAMAKRMDAAAAALDYETAASYRDRIAALRQVQERQSVSGEQGDADIIAIMLENRVACVGVTFIRNGRNLGNKLFFPRLGEIAHAGEILQSFLSQYYLGKPIPPEIYLNHVVHEKDWLEAVFAQQAGHAVRMTSQPRGLRRRWVKLAELNVRDALRRQLNDRASLRNRFEALQEALCLEAVPERVECFDISHTQGEATVASCVVFTPEGPLKADYRRFNIDGIEPGDDYAAMTQALTRRYRRLRDEQGDGAGHFPDLLLIDGGKGQLGVAESALNELGVENVRLVGVAKGEERRPGKERLFLSGQGAPTRLPADSLALLLIQQIRDEAHRFAITGHRQRRAKARTASVLEEIPGIGGRRRQALLRHLGGLQEVVRAGVDDLARVPGISPALARKIYMTFHEGET</sequence>
<dbReference type="SMART" id="SM00278">
    <property type="entry name" value="HhH1"/>
    <property type="match status" value="2"/>
</dbReference>
<dbReference type="Gene3D" id="3.40.1440.10">
    <property type="entry name" value="GIY-YIG endonuclease"/>
    <property type="match status" value="1"/>
</dbReference>
<evidence type="ECO:0000313" key="11">
    <source>
        <dbReference type="EMBL" id="OGI58693.1"/>
    </source>
</evidence>
<dbReference type="GO" id="GO:0009381">
    <property type="term" value="F:excinuclease ABC activity"/>
    <property type="evidence" value="ECO:0007669"/>
    <property type="project" value="UniProtKB-UniRule"/>
</dbReference>
<evidence type="ECO:0000313" key="12">
    <source>
        <dbReference type="Proteomes" id="UP000177950"/>
    </source>
</evidence>
<keyword evidence="3 7" id="KW-0228">DNA excision</keyword>
<dbReference type="PROSITE" id="PS50164">
    <property type="entry name" value="GIY_YIG"/>
    <property type="match status" value="1"/>
</dbReference>
<dbReference type="InterPro" id="IPR035901">
    <property type="entry name" value="GIY-YIG_endonuc_sf"/>
</dbReference>
<dbReference type="InterPro" id="IPR010994">
    <property type="entry name" value="RuvA_2-like"/>
</dbReference>
<dbReference type="Pfam" id="PF22920">
    <property type="entry name" value="UvrC_RNaseH"/>
    <property type="match status" value="1"/>
</dbReference>
<dbReference type="InterPro" id="IPR004791">
    <property type="entry name" value="UvrC"/>
</dbReference>
<dbReference type="SUPFAM" id="SSF82771">
    <property type="entry name" value="GIY-YIG endonuclease"/>
    <property type="match status" value="1"/>
</dbReference>
<evidence type="ECO:0000256" key="7">
    <source>
        <dbReference type="HAMAP-Rule" id="MF_00203"/>
    </source>
</evidence>
<dbReference type="InterPro" id="IPR000305">
    <property type="entry name" value="GIY-YIG_endonuc"/>
</dbReference>
<dbReference type="Pfam" id="PF01541">
    <property type="entry name" value="GIY-YIG"/>
    <property type="match status" value="1"/>
</dbReference>
<dbReference type="CDD" id="cd10434">
    <property type="entry name" value="GIY-YIG_UvrC_Cho"/>
    <property type="match status" value="1"/>
</dbReference>
<feature type="domain" description="GIY-YIG" evidence="9">
    <location>
        <begin position="15"/>
        <end position="93"/>
    </location>
</feature>
<dbReference type="InterPro" id="IPR001943">
    <property type="entry name" value="UVR_dom"/>
</dbReference>
<dbReference type="PROSITE" id="PS50151">
    <property type="entry name" value="UVR"/>
    <property type="match status" value="1"/>
</dbReference>
<keyword evidence="4 7" id="KW-0267">Excision nuclease</keyword>
<comment type="subcellular location">
    <subcellularLocation>
        <location evidence="7">Cytoplasm</location>
    </subcellularLocation>
</comment>
<evidence type="ECO:0000259" key="9">
    <source>
        <dbReference type="PROSITE" id="PS50164"/>
    </source>
</evidence>
<dbReference type="PANTHER" id="PTHR30562">
    <property type="entry name" value="UVRC/OXIDOREDUCTASE"/>
    <property type="match status" value="1"/>
</dbReference>
<dbReference type="PANTHER" id="PTHR30562:SF1">
    <property type="entry name" value="UVRABC SYSTEM PROTEIN C"/>
    <property type="match status" value="1"/>
</dbReference>
<dbReference type="Proteomes" id="UP000177950">
    <property type="component" value="Unassembled WGS sequence"/>
</dbReference>
<feature type="domain" description="UvrC family homology region profile" evidence="10">
    <location>
        <begin position="252"/>
        <end position="479"/>
    </location>
</feature>
<name>A0A1F6UMV1_9PROT</name>
<evidence type="ECO:0000256" key="2">
    <source>
        <dbReference type="ARBA" id="ARBA00022763"/>
    </source>
</evidence>
<dbReference type="EMBL" id="MFSV01000057">
    <property type="protein sequence ID" value="OGI58693.1"/>
    <property type="molecule type" value="Genomic_DNA"/>
</dbReference>
<reference evidence="11 12" key="1">
    <citation type="journal article" date="2016" name="Nat. Commun.">
        <title>Thousands of microbial genomes shed light on interconnected biogeochemical processes in an aquifer system.</title>
        <authorList>
            <person name="Anantharaman K."/>
            <person name="Brown C.T."/>
            <person name="Hug L.A."/>
            <person name="Sharon I."/>
            <person name="Castelle C.J."/>
            <person name="Probst A.J."/>
            <person name="Thomas B.C."/>
            <person name="Singh A."/>
            <person name="Wilkins M.J."/>
            <person name="Karaoz U."/>
            <person name="Brodie E.L."/>
            <person name="Williams K.H."/>
            <person name="Hubbard S.S."/>
            <person name="Banfield J.F."/>
        </authorList>
    </citation>
    <scope>NUCLEOTIDE SEQUENCE [LARGE SCALE GENOMIC DNA]</scope>
</reference>
<dbReference type="Pfam" id="PF08459">
    <property type="entry name" value="UvrC_RNaseH_dom"/>
    <property type="match status" value="1"/>
</dbReference>
<dbReference type="GO" id="GO:0009380">
    <property type="term" value="C:excinuclease repair complex"/>
    <property type="evidence" value="ECO:0007669"/>
    <property type="project" value="InterPro"/>
</dbReference>
<dbReference type="Gene3D" id="4.10.860.10">
    <property type="entry name" value="UVR domain"/>
    <property type="match status" value="1"/>
</dbReference>
<dbReference type="InterPro" id="IPR038476">
    <property type="entry name" value="UvrC_RNase_H_dom_sf"/>
</dbReference>
<dbReference type="GO" id="GO:0009432">
    <property type="term" value="P:SOS response"/>
    <property type="evidence" value="ECO:0007669"/>
    <property type="project" value="UniProtKB-UniRule"/>
</dbReference>
<evidence type="ECO:0000256" key="3">
    <source>
        <dbReference type="ARBA" id="ARBA00022769"/>
    </source>
</evidence>
<dbReference type="SUPFAM" id="SSF47781">
    <property type="entry name" value="RuvA domain 2-like"/>
    <property type="match status" value="1"/>
</dbReference>
<evidence type="ECO:0000256" key="1">
    <source>
        <dbReference type="ARBA" id="ARBA00022490"/>
    </source>
</evidence>
<dbReference type="Gene3D" id="1.10.150.20">
    <property type="entry name" value="5' to 3' exonuclease, C-terminal subdomain"/>
    <property type="match status" value="1"/>
</dbReference>
<dbReference type="FunFam" id="3.30.420.340:FF:000001">
    <property type="entry name" value="UvrABC system protein C"/>
    <property type="match status" value="1"/>
</dbReference>
<evidence type="ECO:0000256" key="4">
    <source>
        <dbReference type="ARBA" id="ARBA00022881"/>
    </source>
</evidence>
<comment type="caution">
    <text evidence="11">The sequence shown here is derived from an EMBL/GenBank/DDBJ whole genome shotgun (WGS) entry which is preliminary data.</text>
</comment>
<dbReference type="FunFam" id="3.40.1440.10:FF:000001">
    <property type="entry name" value="UvrABC system protein C"/>
    <property type="match status" value="1"/>
</dbReference>
<dbReference type="InterPro" id="IPR003583">
    <property type="entry name" value="Hlx-hairpin-Hlx_DNA-bd_motif"/>
</dbReference>
<dbReference type="GO" id="GO:0005737">
    <property type="term" value="C:cytoplasm"/>
    <property type="evidence" value="ECO:0007669"/>
    <property type="project" value="UniProtKB-SubCell"/>
</dbReference>
<dbReference type="Pfam" id="PF14520">
    <property type="entry name" value="HHH_5"/>
    <property type="match status" value="1"/>
</dbReference>
<dbReference type="HAMAP" id="MF_00203">
    <property type="entry name" value="UvrC"/>
    <property type="match status" value="1"/>
</dbReference>
<feature type="domain" description="UVR" evidence="8">
    <location>
        <begin position="202"/>
        <end position="237"/>
    </location>
</feature>
<organism evidence="11 12">
    <name type="scientific">Candidatus Muproteobacteria bacterium RBG_19FT_COMBO_61_10</name>
    <dbReference type="NCBI Taxonomy" id="1817761"/>
    <lineage>
        <taxon>Bacteria</taxon>
        <taxon>Pseudomonadati</taxon>
        <taxon>Pseudomonadota</taxon>
        <taxon>Candidatus Muproteobacteria</taxon>
    </lineage>
</organism>
<accession>A0A1F6UMV1</accession>
<dbReference type="GO" id="GO:0006289">
    <property type="term" value="P:nucleotide-excision repair"/>
    <property type="evidence" value="ECO:0007669"/>
    <property type="project" value="UniProtKB-UniRule"/>
</dbReference>
<keyword evidence="6 7" id="KW-0742">SOS response</keyword>
<evidence type="ECO:0000256" key="5">
    <source>
        <dbReference type="ARBA" id="ARBA00023204"/>
    </source>
</evidence>
<dbReference type="NCBIfam" id="NF001824">
    <property type="entry name" value="PRK00558.1-5"/>
    <property type="match status" value="1"/>
</dbReference>
<protein>
    <recommendedName>
        <fullName evidence="7">UvrABC system protein C</fullName>
        <shortName evidence="7">Protein UvrC</shortName>
    </recommendedName>
    <alternativeName>
        <fullName evidence="7">Excinuclease ABC subunit C</fullName>
    </alternativeName>
</protein>
<dbReference type="SMART" id="SM00465">
    <property type="entry name" value="GIYc"/>
    <property type="match status" value="1"/>
</dbReference>
<proteinExistence type="inferred from homology"/>
<dbReference type="InterPro" id="IPR047296">
    <property type="entry name" value="GIY-YIG_UvrC_Cho"/>
</dbReference>
<evidence type="ECO:0000259" key="10">
    <source>
        <dbReference type="PROSITE" id="PS50165"/>
    </source>
</evidence>
<evidence type="ECO:0000259" key="8">
    <source>
        <dbReference type="PROSITE" id="PS50151"/>
    </source>
</evidence>
<comment type="function">
    <text evidence="7">The UvrABC repair system catalyzes the recognition and processing of DNA lesions. UvrC both incises the 5' and 3' sides of the lesion. The N-terminal half is responsible for the 3' incision and the C-terminal half is responsible for the 5' incision.</text>
</comment>
<dbReference type="PROSITE" id="PS50165">
    <property type="entry name" value="UVRC"/>
    <property type="match status" value="1"/>
</dbReference>
<comment type="similarity">
    <text evidence="7">Belongs to the UvrC family.</text>
</comment>
<dbReference type="Pfam" id="PF02151">
    <property type="entry name" value="UVR"/>
    <property type="match status" value="1"/>
</dbReference>